<organism evidence="3">
    <name type="scientific">Selaginella moellendorffii</name>
    <name type="common">Spikemoss</name>
    <dbReference type="NCBI Taxonomy" id="88036"/>
    <lineage>
        <taxon>Eukaryota</taxon>
        <taxon>Viridiplantae</taxon>
        <taxon>Streptophyta</taxon>
        <taxon>Embryophyta</taxon>
        <taxon>Tracheophyta</taxon>
        <taxon>Lycopodiopsida</taxon>
        <taxon>Selaginellales</taxon>
        <taxon>Selaginellaceae</taxon>
        <taxon>Selaginella</taxon>
    </lineage>
</organism>
<dbReference type="GO" id="GO:0061575">
    <property type="term" value="F:cyclin-dependent protein serine/threonine kinase activator activity"/>
    <property type="evidence" value="ECO:0000318"/>
    <property type="project" value="GO_Central"/>
</dbReference>
<dbReference type="Pfam" id="PF00134">
    <property type="entry name" value="Cyclin_N"/>
    <property type="match status" value="1"/>
</dbReference>
<name>D8S1P1_SELML</name>
<evidence type="ECO:0000313" key="2">
    <source>
        <dbReference type="EMBL" id="EFJ21887.1"/>
    </source>
</evidence>
<dbReference type="Proteomes" id="UP000001514">
    <property type="component" value="Unassembled WGS sequence"/>
</dbReference>
<dbReference type="Gene3D" id="1.10.472.10">
    <property type="entry name" value="Cyclin-like"/>
    <property type="match status" value="1"/>
</dbReference>
<dbReference type="AlphaFoldDB" id="D8S1P1"/>
<reference evidence="2 3" key="1">
    <citation type="journal article" date="2011" name="Science">
        <title>The Selaginella genome identifies genetic changes associated with the evolution of vascular plants.</title>
        <authorList>
            <person name="Banks J.A."/>
            <person name="Nishiyama T."/>
            <person name="Hasebe M."/>
            <person name="Bowman J.L."/>
            <person name="Gribskov M."/>
            <person name="dePamphilis C."/>
            <person name="Albert V.A."/>
            <person name="Aono N."/>
            <person name="Aoyama T."/>
            <person name="Ambrose B.A."/>
            <person name="Ashton N.W."/>
            <person name="Axtell M.J."/>
            <person name="Barker E."/>
            <person name="Barker M.S."/>
            <person name="Bennetzen J.L."/>
            <person name="Bonawitz N.D."/>
            <person name="Chapple C."/>
            <person name="Cheng C."/>
            <person name="Correa L.G."/>
            <person name="Dacre M."/>
            <person name="DeBarry J."/>
            <person name="Dreyer I."/>
            <person name="Elias M."/>
            <person name="Engstrom E.M."/>
            <person name="Estelle M."/>
            <person name="Feng L."/>
            <person name="Finet C."/>
            <person name="Floyd S.K."/>
            <person name="Frommer W.B."/>
            <person name="Fujita T."/>
            <person name="Gramzow L."/>
            <person name="Gutensohn M."/>
            <person name="Harholt J."/>
            <person name="Hattori M."/>
            <person name="Heyl A."/>
            <person name="Hirai T."/>
            <person name="Hiwatashi Y."/>
            <person name="Ishikawa M."/>
            <person name="Iwata M."/>
            <person name="Karol K.G."/>
            <person name="Koehler B."/>
            <person name="Kolukisaoglu U."/>
            <person name="Kubo M."/>
            <person name="Kurata T."/>
            <person name="Lalonde S."/>
            <person name="Li K."/>
            <person name="Li Y."/>
            <person name="Litt A."/>
            <person name="Lyons E."/>
            <person name="Manning G."/>
            <person name="Maruyama T."/>
            <person name="Michael T.P."/>
            <person name="Mikami K."/>
            <person name="Miyazaki S."/>
            <person name="Morinaga S."/>
            <person name="Murata T."/>
            <person name="Mueller-Roeber B."/>
            <person name="Nelson D.R."/>
            <person name="Obara M."/>
            <person name="Oguri Y."/>
            <person name="Olmstead R.G."/>
            <person name="Onodera N."/>
            <person name="Petersen B.L."/>
            <person name="Pils B."/>
            <person name="Prigge M."/>
            <person name="Rensing S.A."/>
            <person name="Riano-Pachon D.M."/>
            <person name="Roberts A.W."/>
            <person name="Sato Y."/>
            <person name="Scheller H.V."/>
            <person name="Schulz B."/>
            <person name="Schulz C."/>
            <person name="Shakirov E.V."/>
            <person name="Shibagaki N."/>
            <person name="Shinohara N."/>
            <person name="Shippen D.E."/>
            <person name="Soerensen I."/>
            <person name="Sotooka R."/>
            <person name="Sugimoto N."/>
            <person name="Sugita M."/>
            <person name="Sumikawa N."/>
            <person name="Tanurdzic M."/>
            <person name="Theissen G."/>
            <person name="Ulvskov P."/>
            <person name="Wakazuki S."/>
            <person name="Weng J.K."/>
            <person name="Willats W.W."/>
            <person name="Wipf D."/>
            <person name="Wolf P.G."/>
            <person name="Yang L."/>
            <person name="Zimmer A.D."/>
            <person name="Zhu Q."/>
            <person name="Mitros T."/>
            <person name="Hellsten U."/>
            <person name="Loque D."/>
            <person name="Otillar R."/>
            <person name="Salamov A."/>
            <person name="Schmutz J."/>
            <person name="Shapiro H."/>
            <person name="Lindquist E."/>
            <person name="Lucas S."/>
            <person name="Rokhsar D."/>
            <person name="Grigoriev I.V."/>
        </authorList>
    </citation>
    <scope>NUCLEOTIDE SEQUENCE [LARGE SCALE GENOMIC DNA]</scope>
</reference>
<dbReference type="Gramene" id="EFJ21887">
    <property type="protein sequence ID" value="EFJ21887"/>
    <property type="gene ID" value="SELMODRAFT_106266"/>
</dbReference>
<sequence length="196" mass="22319">MGRPSTEGFVAQAAATRLEEPDFSSSKWYFSREEIEKSSPSRKDGIDSKKEAQYRRSYCAYLQELGMKLKMPQIAIATAIVFCHRFFLRQSHARNDRFMVATIGMFLAGKVEETPRPANDVVLVSYALRHKKPITKEVYQRQLRLLLTGENLLLSTLGFDLNVSHPYRPMVLAVRKLAPAFQSSIAQVAWNFINDG</sequence>
<dbReference type="EMBL" id="GL377598">
    <property type="protein sequence ID" value="EFJ21887.1"/>
    <property type="molecule type" value="Genomic_DNA"/>
</dbReference>
<feature type="domain" description="Cyclin N-terminal" evidence="1">
    <location>
        <begin position="30"/>
        <end position="162"/>
    </location>
</feature>
<proteinExistence type="predicted"/>
<dbReference type="OrthoDB" id="10264655at2759"/>
<evidence type="ECO:0000259" key="1">
    <source>
        <dbReference type="Pfam" id="PF00134"/>
    </source>
</evidence>
<dbReference type="STRING" id="88036.D8S1P1"/>
<gene>
    <name evidence="2" type="ORF">SELMODRAFT_106266</name>
</gene>
<dbReference type="PANTHER" id="PTHR10026">
    <property type="entry name" value="CYCLIN"/>
    <property type="match status" value="1"/>
</dbReference>
<keyword evidence="3" id="KW-1185">Reference proteome</keyword>
<accession>D8S1P1</accession>
<dbReference type="SUPFAM" id="SSF47954">
    <property type="entry name" value="Cyclin-like"/>
    <property type="match status" value="1"/>
</dbReference>
<dbReference type="InterPro" id="IPR043198">
    <property type="entry name" value="Cyclin/Ssn8"/>
</dbReference>
<protein>
    <recommendedName>
        <fullName evidence="1">Cyclin N-terminal domain-containing protein</fullName>
    </recommendedName>
</protein>
<dbReference type="KEGG" id="smo:SELMODRAFT_106266"/>
<evidence type="ECO:0000313" key="3">
    <source>
        <dbReference type="Proteomes" id="UP000001514"/>
    </source>
</evidence>
<dbReference type="GO" id="GO:0008024">
    <property type="term" value="C:cyclin/CDK positive transcription elongation factor complex"/>
    <property type="evidence" value="ECO:0000318"/>
    <property type="project" value="GO_Central"/>
</dbReference>
<dbReference type="InterPro" id="IPR036915">
    <property type="entry name" value="Cyclin-like_sf"/>
</dbReference>
<dbReference type="InParanoid" id="D8S1P1"/>
<dbReference type="InterPro" id="IPR006671">
    <property type="entry name" value="Cyclin_N"/>
</dbReference>
<dbReference type="GO" id="GO:0045944">
    <property type="term" value="P:positive regulation of transcription by RNA polymerase II"/>
    <property type="evidence" value="ECO:0000318"/>
    <property type="project" value="GO_Central"/>
</dbReference>
<dbReference type="HOGENOM" id="CLU_022000_4_2_1"/>
<dbReference type="PIRSF" id="PIRSF028758">
    <property type="entry name" value="Cyclin, C/H/G types"/>
    <property type="match status" value="1"/>
</dbReference>
<dbReference type="GO" id="GO:0032786">
    <property type="term" value="P:positive regulation of DNA-templated transcription, elongation"/>
    <property type="evidence" value="ECO:0000318"/>
    <property type="project" value="GO_Central"/>
</dbReference>
<dbReference type="eggNOG" id="KOG0834">
    <property type="taxonomic scope" value="Eukaryota"/>
</dbReference>
<dbReference type="GO" id="GO:0005634">
    <property type="term" value="C:nucleus"/>
    <property type="evidence" value="ECO:0000318"/>
    <property type="project" value="GO_Central"/>
</dbReference>